<dbReference type="PANTHER" id="PTHR15299">
    <property type="entry name" value="HERV-H LTR-ASSOCIATING PROTEIN 1"/>
    <property type="match status" value="1"/>
</dbReference>
<dbReference type="Proteomes" id="UP000694559">
    <property type="component" value="Unplaced"/>
</dbReference>
<accession>A0A8C6YGI6</accession>
<dbReference type="OrthoDB" id="9902153at2759"/>
<sequence>SGEEDVEKGPGPASELLEGSDKETASETEMGLSVLPQVERGSFLQGTKEFFSLLSIVSYSSYAFHKVSIVLYNISSLRSIDPTKFSTRYCYCINNRTNDLTDFTALLVDIVGNSTSYLTEIFKSTSIVSVSQSNDTDCIYICVMSGRIGRNLTDLWEAIEKSPIVNYTFSGNISDFLGEEIRPGWLADFGGKVGPIFQSCSSHKTGPLVIPEQLLLHLGALACHGLEEQLLQDDQRASPTTTAALEYGTDFPTNVSKPPSVKIHVSGPWDLKLCVWWSLRSKRLVTPDPGHGCPKGAFFQEATGLSSFSLKTFYSSSKKVIKKGNFVTVPPLTVQKLNPCVMELCKFYQRCFCTRDRSYSRDHAMRYCTENYPWFFKNAAFICEKVKRSTYSKSK</sequence>
<dbReference type="GeneTree" id="ENSGT00530000064699"/>
<dbReference type="OMA" id="CKFYQRC"/>
<feature type="region of interest" description="Disordered" evidence="1">
    <location>
        <begin position="1"/>
        <end position="31"/>
    </location>
</feature>
<reference evidence="2" key="2">
    <citation type="submission" date="2025-09" db="UniProtKB">
        <authorList>
            <consortium name="Ensembl"/>
        </authorList>
    </citation>
    <scope>IDENTIFICATION</scope>
</reference>
<proteinExistence type="predicted"/>
<keyword evidence="3" id="KW-1185">Reference proteome</keyword>
<evidence type="ECO:0000256" key="1">
    <source>
        <dbReference type="SAM" id="MobiDB-lite"/>
    </source>
</evidence>
<reference evidence="2" key="1">
    <citation type="submission" date="2025-08" db="UniProtKB">
        <authorList>
            <consortium name="Ensembl"/>
        </authorList>
    </citation>
    <scope>IDENTIFICATION</scope>
</reference>
<organism evidence="2 3">
    <name type="scientific">Naja naja</name>
    <name type="common">Indian cobra</name>
    <dbReference type="NCBI Taxonomy" id="35670"/>
    <lineage>
        <taxon>Eukaryota</taxon>
        <taxon>Metazoa</taxon>
        <taxon>Chordata</taxon>
        <taxon>Craniata</taxon>
        <taxon>Vertebrata</taxon>
        <taxon>Euteleostomi</taxon>
        <taxon>Lepidosauria</taxon>
        <taxon>Squamata</taxon>
        <taxon>Bifurcata</taxon>
        <taxon>Unidentata</taxon>
        <taxon>Episquamata</taxon>
        <taxon>Toxicofera</taxon>
        <taxon>Serpentes</taxon>
        <taxon>Colubroidea</taxon>
        <taxon>Elapidae</taxon>
        <taxon>Elapinae</taxon>
        <taxon>Naja</taxon>
    </lineage>
</organism>
<dbReference type="Ensembl" id="ENSNNAT00000029629.1">
    <property type="protein sequence ID" value="ENSNNAP00000028267.1"/>
    <property type="gene ID" value="ENSNNAG00000018215.1"/>
</dbReference>
<gene>
    <name evidence="2" type="primary">HHLA1</name>
</gene>
<dbReference type="AlphaFoldDB" id="A0A8C6YGI6"/>
<dbReference type="InterPro" id="IPR037643">
    <property type="entry name" value="HHLA1"/>
</dbReference>
<name>A0A8C6YGI6_NAJNA</name>
<protein>
    <submittedName>
        <fullName evidence="2">HHLA1 neighbor of OC90</fullName>
    </submittedName>
</protein>
<dbReference type="PANTHER" id="PTHR15299:SF3">
    <property type="entry name" value="HERV-H LTR-ASSOCIATING PROTEIN 1"/>
    <property type="match status" value="1"/>
</dbReference>
<evidence type="ECO:0000313" key="3">
    <source>
        <dbReference type="Proteomes" id="UP000694559"/>
    </source>
</evidence>
<evidence type="ECO:0000313" key="2">
    <source>
        <dbReference type="Ensembl" id="ENSNNAP00000028267.1"/>
    </source>
</evidence>